<protein>
    <submittedName>
        <fullName evidence="2">LmbE family N-acetylglucosaminyl deacetylase</fullName>
    </submittedName>
</protein>
<dbReference type="GO" id="GO:0016811">
    <property type="term" value="F:hydrolase activity, acting on carbon-nitrogen (but not peptide) bonds, in linear amides"/>
    <property type="evidence" value="ECO:0007669"/>
    <property type="project" value="TreeGrafter"/>
</dbReference>
<dbReference type="SUPFAM" id="SSF102588">
    <property type="entry name" value="LmbE-like"/>
    <property type="match status" value="1"/>
</dbReference>
<evidence type="ECO:0000313" key="2">
    <source>
        <dbReference type="EMBL" id="MBB3035892.1"/>
    </source>
</evidence>
<dbReference type="GO" id="GO:0016137">
    <property type="term" value="P:glycoside metabolic process"/>
    <property type="evidence" value="ECO:0007669"/>
    <property type="project" value="UniProtKB-ARBA"/>
</dbReference>
<dbReference type="OrthoDB" id="3514174at2"/>
<dbReference type="AlphaFoldDB" id="A0A839RGP2"/>
<dbReference type="Pfam" id="PF02585">
    <property type="entry name" value="PIG-L"/>
    <property type="match status" value="1"/>
</dbReference>
<dbReference type="InterPro" id="IPR003737">
    <property type="entry name" value="GlcNAc_PI_deacetylase-related"/>
</dbReference>
<dbReference type="Proteomes" id="UP000567922">
    <property type="component" value="Unassembled WGS sequence"/>
</dbReference>
<comment type="caution">
    <text evidence="2">The sequence shown here is derived from an EMBL/GenBank/DDBJ whole genome shotgun (WGS) entry which is preliminary data.</text>
</comment>
<dbReference type="Gene3D" id="3.40.50.10320">
    <property type="entry name" value="LmbE-like"/>
    <property type="match status" value="1"/>
</dbReference>
<dbReference type="PANTHER" id="PTHR12993">
    <property type="entry name" value="N-ACETYLGLUCOSAMINYL-PHOSPHATIDYLINOSITOL DE-N-ACETYLASE-RELATED"/>
    <property type="match status" value="1"/>
</dbReference>
<dbReference type="InterPro" id="IPR024078">
    <property type="entry name" value="LmbE-like_dom_sf"/>
</dbReference>
<keyword evidence="3" id="KW-1185">Reference proteome</keyword>
<evidence type="ECO:0000313" key="3">
    <source>
        <dbReference type="Proteomes" id="UP000567922"/>
    </source>
</evidence>
<proteinExistence type="predicted"/>
<organism evidence="2 3">
    <name type="scientific">Hoyosella altamirensis</name>
    <dbReference type="NCBI Taxonomy" id="616997"/>
    <lineage>
        <taxon>Bacteria</taxon>
        <taxon>Bacillati</taxon>
        <taxon>Actinomycetota</taxon>
        <taxon>Actinomycetes</taxon>
        <taxon>Mycobacteriales</taxon>
        <taxon>Hoyosellaceae</taxon>
        <taxon>Hoyosella</taxon>
    </lineage>
</organism>
<keyword evidence="1" id="KW-0862">Zinc</keyword>
<sequence>MALRTFPADWTRAVFIVAHPDDVEYGAGAAVAKWISEGRSVTYVMITSGEQGIEGMVPELCGPLREKEQISSSRVVGVEDIRFLRFPDYTLENTQELRDSLVDIIRELDPELVLTLNFRDNWGGEFQNSPDHMNAGQAVVEAVRAAAANVRWIAAAASPEATHAVDVTGFEDTAIASLREHRAYLAGLGGGAESLKMIRESLASTGAEFGTGAAVSFELIDVA</sequence>
<evidence type="ECO:0000256" key="1">
    <source>
        <dbReference type="ARBA" id="ARBA00022833"/>
    </source>
</evidence>
<accession>A0A839RGP2</accession>
<reference evidence="2 3" key="1">
    <citation type="submission" date="2020-08" db="EMBL/GenBank/DDBJ databases">
        <title>Sequencing the genomes of 1000 actinobacteria strains.</title>
        <authorList>
            <person name="Klenk H.-P."/>
        </authorList>
    </citation>
    <scope>NUCLEOTIDE SEQUENCE [LARGE SCALE GENOMIC DNA]</scope>
    <source>
        <strain evidence="2 3">DSM 45258</strain>
    </source>
</reference>
<dbReference type="EMBL" id="JACHWS010000001">
    <property type="protein sequence ID" value="MBB3035892.1"/>
    <property type="molecule type" value="Genomic_DNA"/>
</dbReference>
<dbReference type="PANTHER" id="PTHR12993:SF28">
    <property type="entry name" value="LMBE FAMILY PROTEIN"/>
    <property type="match status" value="1"/>
</dbReference>
<gene>
    <name evidence="2" type="ORF">FHU29_000326</name>
</gene>
<dbReference type="RefSeq" id="WP_064439589.1">
    <property type="nucleotide sequence ID" value="NZ_BDDI01000005.1"/>
</dbReference>
<name>A0A839RGP2_9ACTN</name>